<name>A0A1M6U2M1_9FLAO</name>
<evidence type="ECO:0000313" key="1">
    <source>
        <dbReference type="EMBL" id="SHK63515.1"/>
    </source>
</evidence>
<proteinExistence type="predicted"/>
<protein>
    <submittedName>
        <fullName evidence="1">Uncharacterized protein</fullName>
    </submittedName>
</protein>
<reference evidence="2" key="1">
    <citation type="submission" date="2016-11" db="EMBL/GenBank/DDBJ databases">
        <authorList>
            <person name="Varghese N."/>
            <person name="Submissions S."/>
        </authorList>
    </citation>
    <scope>NUCLEOTIDE SEQUENCE [LARGE SCALE GENOMIC DNA]</scope>
    <source>
        <strain evidence="2">DSM 18016</strain>
    </source>
</reference>
<dbReference type="AlphaFoldDB" id="A0A1M6U2M1"/>
<dbReference type="RefSeq" id="WP_072999729.1">
    <property type="nucleotide sequence ID" value="NZ_FRAM01000004.1"/>
</dbReference>
<gene>
    <name evidence="1" type="ORF">SAMN05444371_3089</name>
</gene>
<evidence type="ECO:0000313" key="2">
    <source>
        <dbReference type="Proteomes" id="UP000184498"/>
    </source>
</evidence>
<dbReference type="EMBL" id="FRAM01000004">
    <property type="protein sequence ID" value="SHK63515.1"/>
    <property type="molecule type" value="Genomic_DNA"/>
</dbReference>
<dbReference type="OrthoDB" id="1189659at2"/>
<sequence>MYQIQPVDLSENFKIIHDKKKYSLLFCIGKSIQFTSKRECFDFIGKLSQFFSETLAICEMTHQTINTYSFHIKPLSKSNSDLYNQYHENSKRIFDYIKELKFYQTDKTKLSNVYFKFTHLIGLILDNCEILNKKNKNCVLAYYAIMQKLSNAFYHTTDNAEYFYRNQSLTLIK</sequence>
<organism evidence="1 2">
    <name type="scientific">Epilithonimonas mollis</name>
    <dbReference type="NCBI Taxonomy" id="216903"/>
    <lineage>
        <taxon>Bacteria</taxon>
        <taxon>Pseudomonadati</taxon>
        <taxon>Bacteroidota</taxon>
        <taxon>Flavobacteriia</taxon>
        <taxon>Flavobacteriales</taxon>
        <taxon>Weeksellaceae</taxon>
        <taxon>Chryseobacterium group</taxon>
        <taxon>Epilithonimonas</taxon>
    </lineage>
</organism>
<dbReference type="Proteomes" id="UP000184498">
    <property type="component" value="Unassembled WGS sequence"/>
</dbReference>
<keyword evidence="2" id="KW-1185">Reference proteome</keyword>
<accession>A0A1M6U2M1</accession>
<dbReference type="STRING" id="216903.SAMN05444371_3089"/>